<dbReference type="PANTHER" id="PTHR42709">
    <property type="entry name" value="ALKALINE PHOSPHATASE LIKE PROTEIN"/>
    <property type="match status" value="1"/>
</dbReference>
<dbReference type="GO" id="GO:0005886">
    <property type="term" value="C:plasma membrane"/>
    <property type="evidence" value="ECO:0007669"/>
    <property type="project" value="TreeGrafter"/>
</dbReference>
<dbReference type="EMBL" id="ATHL01000126">
    <property type="protein sequence ID" value="EQB09891.1"/>
    <property type="molecule type" value="Genomic_DNA"/>
</dbReference>
<reference evidence="4 5" key="1">
    <citation type="journal article" date="2013" name="Genome Announc.">
        <title>Genome Sequence of Novosphingobium lindaniclasticum LE124T, Isolated from a Hexachlorocyclohexane Dumpsite.</title>
        <authorList>
            <person name="Saxena A."/>
            <person name="Nayyar N."/>
            <person name="Sangwan N."/>
            <person name="Kumari R."/>
            <person name="Khurana J.P."/>
            <person name="Lal R."/>
        </authorList>
    </citation>
    <scope>NUCLEOTIDE SEQUENCE [LARGE SCALE GENOMIC DNA]</scope>
    <source>
        <strain evidence="4 5">LE124</strain>
    </source>
</reference>
<protein>
    <recommendedName>
        <fullName evidence="3">VTT domain-containing protein</fullName>
    </recommendedName>
</protein>
<dbReference type="eggNOG" id="COG0586">
    <property type="taxonomic scope" value="Bacteria"/>
</dbReference>
<feature type="domain" description="VTT" evidence="3">
    <location>
        <begin position="35"/>
        <end position="155"/>
    </location>
</feature>
<organism evidence="4 5">
    <name type="scientific">Novosphingobium lindaniclasticum LE124</name>
    <dbReference type="NCBI Taxonomy" id="1096930"/>
    <lineage>
        <taxon>Bacteria</taxon>
        <taxon>Pseudomonadati</taxon>
        <taxon>Pseudomonadota</taxon>
        <taxon>Alphaproteobacteria</taxon>
        <taxon>Sphingomonadales</taxon>
        <taxon>Sphingomonadaceae</taxon>
        <taxon>Novosphingobium</taxon>
    </lineage>
</organism>
<evidence type="ECO:0000256" key="1">
    <source>
        <dbReference type="SAM" id="MobiDB-lite"/>
    </source>
</evidence>
<evidence type="ECO:0000313" key="4">
    <source>
        <dbReference type="EMBL" id="EQB09891.1"/>
    </source>
</evidence>
<evidence type="ECO:0000313" key="5">
    <source>
        <dbReference type="Proteomes" id="UP000015527"/>
    </source>
</evidence>
<sequence length="223" mass="24101">MRRLAAGRIGTPMSIEALIAEFGLPAVALGAALEGETVVLTGGLIAHQGLLPLYGVMAAAAIGSFIADQFFFLLGRRYRMHRLVRKLTERPAFARVMRMLERHPTGFILAFRFLYGFRTISPVAIGTSRIPTRRFLLLNAVAALAWGAAIAAIGYSFGQVVELAFGNLRRFGHVALAIAALVAVATAMTLLVRSRLRRSVEAEGAESQEDEAVEPSPSDRIPL</sequence>
<comment type="caution">
    <text evidence="4">The sequence shown here is derived from an EMBL/GenBank/DDBJ whole genome shotgun (WGS) entry which is preliminary data.</text>
</comment>
<feature type="region of interest" description="Disordered" evidence="1">
    <location>
        <begin position="201"/>
        <end position="223"/>
    </location>
</feature>
<accession>T0H0T2</accession>
<feature type="transmembrane region" description="Helical" evidence="2">
    <location>
        <begin position="12"/>
        <end position="33"/>
    </location>
</feature>
<dbReference type="PATRIC" id="fig|1096930.3.peg.3672"/>
<dbReference type="PANTHER" id="PTHR42709:SF2">
    <property type="entry name" value="INNER MEMBRANE PROTEIN YOHD"/>
    <property type="match status" value="1"/>
</dbReference>
<feature type="transmembrane region" description="Helical" evidence="2">
    <location>
        <begin position="53"/>
        <end position="75"/>
    </location>
</feature>
<evidence type="ECO:0000259" key="3">
    <source>
        <dbReference type="Pfam" id="PF09335"/>
    </source>
</evidence>
<dbReference type="Pfam" id="PF09335">
    <property type="entry name" value="VTT_dom"/>
    <property type="match status" value="1"/>
</dbReference>
<keyword evidence="2" id="KW-1133">Transmembrane helix</keyword>
<gene>
    <name evidence="4" type="ORF">L284_18575</name>
</gene>
<keyword evidence="2" id="KW-0472">Membrane</keyword>
<proteinExistence type="predicted"/>
<keyword evidence="5" id="KW-1185">Reference proteome</keyword>
<name>T0H0T2_9SPHN</name>
<keyword evidence="2" id="KW-0812">Transmembrane</keyword>
<evidence type="ECO:0000256" key="2">
    <source>
        <dbReference type="SAM" id="Phobius"/>
    </source>
</evidence>
<feature type="transmembrane region" description="Helical" evidence="2">
    <location>
        <begin position="135"/>
        <end position="158"/>
    </location>
</feature>
<feature type="compositionally biased region" description="Acidic residues" evidence="1">
    <location>
        <begin position="203"/>
        <end position="213"/>
    </location>
</feature>
<dbReference type="AlphaFoldDB" id="T0H0T2"/>
<dbReference type="Proteomes" id="UP000015527">
    <property type="component" value="Unassembled WGS sequence"/>
</dbReference>
<feature type="transmembrane region" description="Helical" evidence="2">
    <location>
        <begin position="170"/>
        <end position="192"/>
    </location>
</feature>
<dbReference type="InterPro" id="IPR032816">
    <property type="entry name" value="VTT_dom"/>
</dbReference>
<dbReference type="InterPro" id="IPR051311">
    <property type="entry name" value="DedA_domain"/>
</dbReference>